<dbReference type="GO" id="GO:0016020">
    <property type="term" value="C:membrane"/>
    <property type="evidence" value="ECO:0007669"/>
    <property type="project" value="UniProtKB-SubCell"/>
</dbReference>
<dbReference type="EMBL" id="FP929132">
    <property type="protein sequence ID" value="CBX97542.1"/>
    <property type="molecule type" value="Genomic_DNA"/>
</dbReference>
<dbReference type="AlphaFoldDB" id="E5A2A7"/>
<dbReference type="PANTHER" id="PTHR23033">
    <property type="entry name" value="BETA1,3-GALACTOSYLTRANSFERASE"/>
    <property type="match status" value="1"/>
</dbReference>
<dbReference type="InterPro" id="IPR026050">
    <property type="entry name" value="C1GALT1/C1GALT1_chp1"/>
</dbReference>
<name>E5A2A7_LEPMJ</name>
<keyword evidence="8" id="KW-0547">Nucleotide-binding</keyword>
<evidence type="ECO:0000313" key="13">
    <source>
        <dbReference type="EMBL" id="CBX97542.1"/>
    </source>
</evidence>
<dbReference type="eggNOG" id="KOG2246">
    <property type="taxonomic scope" value="Eukaryota"/>
</dbReference>
<evidence type="ECO:0000256" key="11">
    <source>
        <dbReference type="ARBA" id="ARBA00023136"/>
    </source>
</evidence>
<dbReference type="GO" id="GO:0016263">
    <property type="term" value="F:glycoprotein-N-acetylgalactosamine 3-beta-galactosyltransferase activity"/>
    <property type="evidence" value="ECO:0007669"/>
    <property type="project" value="UniProtKB-EC"/>
</dbReference>
<evidence type="ECO:0000256" key="1">
    <source>
        <dbReference type="ARBA" id="ARBA00004606"/>
    </source>
</evidence>
<keyword evidence="7" id="KW-0812">Transmembrane</keyword>
<evidence type="ECO:0000256" key="2">
    <source>
        <dbReference type="ARBA" id="ARBA00004922"/>
    </source>
</evidence>
<keyword evidence="11" id="KW-0472">Membrane</keyword>
<dbReference type="OMA" id="FYRKPWC"/>
<dbReference type="OrthoDB" id="414175at2759"/>
<evidence type="ECO:0000256" key="8">
    <source>
        <dbReference type="ARBA" id="ARBA00022741"/>
    </source>
</evidence>
<dbReference type="HOGENOM" id="CLU_022549_3_1_1"/>
<sequence>MPHRAFIGRLVFCAIFSVSLVNIFTTVTSASYFHRQNSLRGSAHRHHTEQELVCPHSKLADDILVVLRTGATESLEKVPVHFRTTLRCVPHFTIVSDMEEQIEGHTVHNILRNVSEEVKKTHDDFKLYNHLQKHGRSGLPHQPVLTSLSGSSKGDYMQTDKPGWALDKWKFLPMIDHALKTKPDAKWFVFTEPDTYFDYHNLLTYLATFDETKDYYIGKHLFINNIAFAYGGAGFALSAPAMRKIATHRRTRISEYETFTRDHWVGECALGKVAEDVKIPLHRAFPHFQSDSPATLDPTTEKIDRNVWCYPAITYHHVSPAEITELWDFEQQWYARHDIVLRHRDIFMHLVRPKLGPEVKSWDNMADEKEYNAHDHSSSTNALERDAWKSFAHCRALCESQEHCLQFTFDAGSCGVSRTFRLGYARPGERIQSGWMLDRVDDQFRGLEDKCGIRDWFSPEEDARNELKMRRRRAL</sequence>
<comment type="pathway">
    <text evidence="2">Protein modification; protein glycosylation.</text>
</comment>
<evidence type="ECO:0000256" key="7">
    <source>
        <dbReference type="ARBA" id="ARBA00022692"/>
    </source>
</evidence>
<dbReference type="EC" id="2.4.1.122" evidence="4"/>
<keyword evidence="5" id="KW-0328">Glycosyltransferase</keyword>
<dbReference type="Pfam" id="PF02434">
    <property type="entry name" value="Fringe"/>
    <property type="match status" value="1"/>
</dbReference>
<proteinExistence type="inferred from homology"/>
<organism evidence="14">
    <name type="scientific">Leptosphaeria maculans (strain JN3 / isolate v23.1.3 / race Av1-4-5-6-7-8)</name>
    <name type="common">Blackleg fungus</name>
    <name type="synonym">Phoma lingam</name>
    <dbReference type="NCBI Taxonomy" id="985895"/>
    <lineage>
        <taxon>Eukaryota</taxon>
        <taxon>Fungi</taxon>
        <taxon>Dikarya</taxon>
        <taxon>Ascomycota</taxon>
        <taxon>Pezizomycotina</taxon>
        <taxon>Dothideomycetes</taxon>
        <taxon>Pleosporomycetidae</taxon>
        <taxon>Pleosporales</taxon>
        <taxon>Pleosporineae</taxon>
        <taxon>Leptosphaeriaceae</taxon>
        <taxon>Plenodomus</taxon>
        <taxon>Plenodomus lingam/Leptosphaeria maculans species complex</taxon>
    </lineage>
</organism>
<dbReference type="Proteomes" id="UP000002668">
    <property type="component" value="Genome"/>
</dbReference>
<evidence type="ECO:0000256" key="5">
    <source>
        <dbReference type="ARBA" id="ARBA00022676"/>
    </source>
</evidence>
<keyword evidence="6" id="KW-0808">Transferase</keyword>
<comment type="subcellular location">
    <subcellularLocation>
        <location evidence="1">Membrane</location>
        <topology evidence="1">Single-pass type II membrane protein</topology>
    </subcellularLocation>
</comment>
<keyword evidence="9" id="KW-0735">Signal-anchor</keyword>
<accession>E5A2A7</accession>
<evidence type="ECO:0000256" key="6">
    <source>
        <dbReference type="ARBA" id="ARBA00022679"/>
    </source>
</evidence>
<keyword evidence="14" id="KW-1185">Reference proteome</keyword>
<gene>
    <name evidence="13" type="ORF">LEMA_P089510.1</name>
</gene>
<comment type="similarity">
    <text evidence="3">Belongs to the glycosyltransferase 31 family. Beta3-Gal-T subfamily.</text>
</comment>
<dbReference type="InterPro" id="IPR003378">
    <property type="entry name" value="Fringe-like_glycosylTrfase"/>
</dbReference>
<dbReference type="GO" id="GO:0000166">
    <property type="term" value="F:nucleotide binding"/>
    <property type="evidence" value="ECO:0007669"/>
    <property type="project" value="UniProtKB-KW"/>
</dbReference>
<dbReference type="RefSeq" id="XP_003841021.1">
    <property type="nucleotide sequence ID" value="XM_003840973.1"/>
</dbReference>
<evidence type="ECO:0000256" key="3">
    <source>
        <dbReference type="ARBA" id="ARBA00006462"/>
    </source>
</evidence>
<evidence type="ECO:0000313" key="14">
    <source>
        <dbReference type="Proteomes" id="UP000002668"/>
    </source>
</evidence>
<dbReference type="CAZy" id="GT31">
    <property type="family name" value="Glycosyltransferase Family 31"/>
</dbReference>
<reference evidence="14" key="1">
    <citation type="journal article" date="2011" name="Nat. Commun.">
        <title>Effector diversification within compartments of the Leptosphaeria maculans genome affected by Repeat-Induced Point mutations.</title>
        <authorList>
            <person name="Rouxel T."/>
            <person name="Grandaubert J."/>
            <person name="Hane J.K."/>
            <person name="Hoede C."/>
            <person name="van de Wouw A.P."/>
            <person name="Couloux A."/>
            <person name="Dominguez V."/>
            <person name="Anthouard V."/>
            <person name="Bally P."/>
            <person name="Bourras S."/>
            <person name="Cozijnsen A.J."/>
            <person name="Ciuffetti L.M."/>
            <person name="Degrave A."/>
            <person name="Dilmaghani A."/>
            <person name="Duret L."/>
            <person name="Fudal I."/>
            <person name="Goodwin S.B."/>
            <person name="Gout L."/>
            <person name="Glaser N."/>
            <person name="Linglin J."/>
            <person name="Kema G.H.J."/>
            <person name="Lapalu N."/>
            <person name="Lawrence C.B."/>
            <person name="May K."/>
            <person name="Meyer M."/>
            <person name="Ollivier B."/>
            <person name="Poulain J."/>
            <person name="Schoch C.L."/>
            <person name="Simon A."/>
            <person name="Spatafora J.W."/>
            <person name="Stachowiak A."/>
            <person name="Turgeon B.G."/>
            <person name="Tyler B.M."/>
            <person name="Vincent D."/>
            <person name="Weissenbach J."/>
            <person name="Amselem J."/>
            <person name="Quesneville H."/>
            <person name="Oliver R.P."/>
            <person name="Wincker P."/>
            <person name="Balesdent M.-H."/>
            <person name="Howlett B.J."/>
        </authorList>
    </citation>
    <scope>NUCLEOTIDE SEQUENCE [LARGE SCALE GENOMIC DNA]</scope>
    <source>
        <strain evidence="14">JN3 / isolate v23.1.3 / race Av1-4-5-6-7-8</strain>
    </source>
</reference>
<evidence type="ECO:0000256" key="4">
    <source>
        <dbReference type="ARBA" id="ARBA00012557"/>
    </source>
</evidence>
<evidence type="ECO:0000256" key="9">
    <source>
        <dbReference type="ARBA" id="ARBA00022968"/>
    </source>
</evidence>
<feature type="domain" description="Fringe-like glycosyltransferase" evidence="12">
    <location>
        <begin position="181"/>
        <end position="317"/>
    </location>
</feature>
<keyword evidence="10" id="KW-1133">Transmembrane helix</keyword>
<dbReference type="GeneID" id="13281643"/>
<dbReference type="InParanoid" id="E5A2A7"/>
<evidence type="ECO:0000259" key="12">
    <source>
        <dbReference type="Pfam" id="PF02434"/>
    </source>
</evidence>
<dbReference type="PANTHER" id="PTHR23033:SF47">
    <property type="entry name" value="APPLE DOMAIN-CONTAINING PROTEIN-RELATED"/>
    <property type="match status" value="1"/>
</dbReference>
<dbReference type="VEuPathDB" id="FungiDB:LEMA_P089510.1"/>
<protein>
    <recommendedName>
        <fullName evidence="4">N-acetylgalactosaminide beta-1,3-galactosyltransferase</fullName>
        <ecNumber evidence="4">2.4.1.122</ecNumber>
    </recommendedName>
</protein>
<evidence type="ECO:0000256" key="10">
    <source>
        <dbReference type="ARBA" id="ARBA00022989"/>
    </source>
</evidence>
<dbReference type="Gene3D" id="3.90.550.50">
    <property type="match status" value="1"/>
</dbReference>
<dbReference type="STRING" id="985895.E5A2A7"/>